<accession>A0A2T3NWG6</accession>
<feature type="transmembrane region" description="Helical" evidence="1">
    <location>
        <begin position="400"/>
        <end position="428"/>
    </location>
</feature>
<dbReference type="EMBL" id="PYMA01000003">
    <property type="protein sequence ID" value="PSW20586.1"/>
    <property type="molecule type" value="Genomic_DNA"/>
</dbReference>
<reference evidence="3 4" key="1">
    <citation type="submission" date="2018-01" db="EMBL/GenBank/DDBJ databases">
        <title>Whole genome sequencing of Histamine producing bacteria.</title>
        <authorList>
            <person name="Butler K."/>
        </authorList>
    </citation>
    <scope>NUCLEOTIDE SEQUENCE [LARGE SCALE GENOMIC DNA]</scope>
    <source>
        <strain evidence="3 4">DSM 100436</strain>
    </source>
</reference>
<comment type="caution">
    <text evidence="3">The sequence shown here is derived from an EMBL/GenBank/DDBJ whole genome shotgun (WGS) entry which is preliminary data.</text>
</comment>
<feature type="transmembrane region" description="Helical" evidence="1">
    <location>
        <begin position="25"/>
        <end position="47"/>
    </location>
</feature>
<evidence type="ECO:0000256" key="1">
    <source>
        <dbReference type="SAM" id="Phobius"/>
    </source>
</evidence>
<name>A0A2T3NWG6_9GAMM</name>
<evidence type="ECO:0000259" key="2">
    <source>
        <dbReference type="Pfam" id="PF01970"/>
    </source>
</evidence>
<organism evidence="3 4">
    <name type="scientific">Photobacterium sanctipauli</name>
    <dbReference type="NCBI Taxonomy" id="1342794"/>
    <lineage>
        <taxon>Bacteria</taxon>
        <taxon>Pseudomonadati</taxon>
        <taxon>Pseudomonadota</taxon>
        <taxon>Gammaproteobacteria</taxon>
        <taxon>Vibrionales</taxon>
        <taxon>Vibrionaceae</taxon>
        <taxon>Photobacterium</taxon>
    </lineage>
</organism>
<evidence type="ECO:0000313" key="3">
    <source>
        <dbReference type="EMBL" id="PSW20586.1"/>
    </source>
</evidence>
<feature type="transmembrane region" description="Helical" evidence="1">
    <location>
        <begin position="377"/>
        <end position="393"/>
    </location>
</feature>
<feature type="transmembrane region" description="Helical" evidence="1">
    <location>
        <begin position="448"/>
        <end position="470"/>
    </location>
</feature>
<keyword evidence="1" id="KW-1133">Transmembrane helix</keyword>
<evidence type="ECO:0000313" key="4">
    <source>
        <dbReference type="Proteomes" id="UP000241771"/>
    </source>
</evidence>
<protein>
    <recommendedName>
        <fullName evidence="2">DUF112 domain-containing protein</fullName>
    </recommendedName>
</protein>
<dbReference type="RefSeq" id="WP_107271776.1">
    <property type="nucleotide sequence ID" value="NZ_JGVO01000023.1"/>
</dbReference>
<dbReference type="PANTHER" id="PTHR35342">
    <property type="entry name" value="TRICARBOXYLIC TRANSPORT PROTEIN"/>
    <property type="match status" value="1"/>
</dbReference>
<feature type="domain" description="DUF112" evidence="2">
    <location>
        <begin position="1"/>
        <end position="424"/>
    </location>
</feature>
<feature type="transmembrane region" description="Helical" evidence="1">
    <location>
        <begin position="181"/>
        <end position="202"/>
    </location>
</feature>
<feature type="transmembrane region" description="Helical" evidence="1">
    <location>
        <begin position="304"/>
        <end position="327"/>
    </location>
</feature>
<feature type="transmembrane region" description="Helical" evidence="1">
    <location>
        <begin position="96"/>
        <end position="117"/>
    </location>
</feature>
<dbReference type="Pfam" id="PF01970">
    <property type="entry name" value="TctA"/>
    <property type="match status" value="1"/>
</dbReference>
<dbReference type="OrthoDB" id="9781349at2"/>
<keyword evidence="1" id="KW-0472">Membrane</keyword>
<keyword evidence="4" id="KW-1185">Reference proteome</keyword>
<dbReference type="PANTHER" id="PTHR35342:SF5">
    <property type="entry name" value="TRICARBOXYLIC TRANSPORT PROTEIN"/>
    <property type="match status" value="1"/>
</dbReference>
<feature type="transmembrane region" description="Helical" evidence="1">
    <location>
        <begin position="129"/>
        <end position="161"/>
    </location>
</feature>
<dbReference type="InterPro" id="IPR002823">
    <property type="entry name" value="DUF112_TM"/>
</dbReference>
<sequence>MLFIVAGAILGVVVGAIPGLTASAAIAMLVPLTYYVDPLSALAFLYVIGKAGRFGGSISAILFNTPGTTAAAATILDGHPMTQKGQAGKALKTASLASAIGDFTGEILLICAALTIASFTRQLGPPEYFAIYLCAFLIIGSVISSSILKGIISTLLGASLAMIGLDPITSEPRLDFGMIELYNGLSLVPLLIGLFVISEVFVQATQHQAKKDKEQKMKASCVEDESLSAQEVKRCLPFIGKGAGIGAVIGLLPGVGSAVACFVAYSEGRRKAKNGDKWGTGVIEGIAAPEAANNAVSGPSMIPLLALGVPGSTIAAMLLGVFMIHGIQVGPQIFETSGDIVYGLFAAGLVGIFIYFLVGWFGSVHIGRIIDKVPPTYIYPSILAIACVSAYTARSSLFDVGLACVFGLVGYFMRTMNLSTAATVIAFVLAPGAEQALRQSLLLGDNGFMIFAERPIALIFFSIPVLAIAIKLYSRFRNKPQEVNLDTA</sequence>
<dbReference type="Proteomes" id="UP000241771">
    <property type="component" value="Unassembled WGS sequence"/>
</dbReference>
<feature type="transmembrane region" description="Helical" evidence="1">
    <location>
        <begin position="243"/>
        <end position="265"/>
    </location>
</feature>
<keyword evidence="1" id="KW-0812">Transmembrane</keyword>
<proteinExistence type="predicted"/>
<feature type="transmembrane region" description="Helical" evidence="1">
    <location>
        <begin position="54"/>
        <end position="76"/>
    </location>
</feature>
<gene>
    <name evidence="3" type="ORF">C9I98_06960</name>
</gene>
<dbReference type="AlphaFoldDB" id="A0A2T3NWG6"/>
<feature type="transmembrane region" description="Helical" evidence="1">
    <location>
        <begin position="339"/>
        <end position="357"/>
    </location>
</feature>